<protein>
    <submittedName>
        <fullName evidence="2">SCP domain-containing protein</fullName>
    </submittedName>
</protein>
<sequence length="331" mass="37503">MFTSITTTAFIFIFTYFDGLQAFTVQHLIGEADISHSGPVQVDSNRQFVNQHRDKRWGGHFYGGSTDWNNLLVESVPLDEYQKAKVVAEHNRYRSIVPSTNMRMVYWSEELAASAQRHANTCDFRHSRGRRNVGENIWASPYGNYSDAVQRWFQEVYDSRCGCNHAYKHCCGHYVQVVWADTNLIGCGYAKCRDIQGVSGRGHKHVFVCHYNPQGNLFFVTGNGQMYTIPAFKWATGGKQKCGECPSDAPACNNGLCYKPSANDPITTEQAHPPTQPQSTTQQTETEESDVTEASEPAEQQSTSKYVKMNRRELSKKKSLMMKEDNFVTRS</sequence>
<proteinExistence type="predicted"/>
<dbReference type="Proteomes" id="UP000095286">
    <property type="component" value="Unplaced"/>
</dbReference>
<evidence type="ECO:0000313" key="1">
    <source>
        <dbReference type="Proteomes" id="UP000095286"/>
    </source>
</evidence>
<name>A0AC35TFK5_9BILA</name>
<organism evidence="1 2">
    <name type="scientific">Rhabditophanes sp. KR3021</name>
    <dbReference type="NCBI Taxonomy" id="114890"/>
    <lineage>
        <taxon>Eukaryota</taxon>
        <taxon>Metazoa</taxon>
        <taxon>Ecdysozoa</taxon>
        <taxon>Nematoda</taxon>
        <taxon>Chromadorea</taxon>
        <taxon>Rhabditida</taxon>
        <taxon>Tylenchina</taxon>
        <taxon>Panagrolaimomorpha</taxon>
        <taxon>Strongyloidoidea</taxon>
        <taxon>Alloionematidae</taxon>
        <taxon>Rhabditophanes</taxon>
    </lineage>
</organism>
<reference evidence="2" key="1">
    <citation type="submission" date="2016-11" db="UniProtKB">
        <authorList>
            <consortium name="WormBaseParasite"/>
        </authorList>
    </citation>
    <scope>IDENTIFICATION</scope>
    <source>
        <strain evidence="2">KR3021</strain>
    </source>
</reference>
<dbReference type="WBParaSite" id="RSKR_0000002400.1">
    <property type="protein sequence ID" value="RSKR_0000002400.1"/>
    <property type="gene ID" value="RSKR_0000002400"/>
</dbReference>
<accession>A0AC35TFK5</accession>
<evidence type="ECO:0000313" key="2">
    <source>
        <dbReference type="WBParaSite" id="RSKR_0000002400.1"/>
    </source>
</evidence>